<keyword evidence="2" id="KW-1185">Reference proteome</keyword>
<evidence type="ECO:0000313" key="2">
    <source>
        <dbReference type="Proteomes" id="UP000183832"/>
    </source>
</evidence>
<dbReference type="AlphaFoldDB" id="A0A1J1HV09"/>
<gene>
    <name evidence="1" type="ORF">CLUMA_CG005465</name>
</gene>
<sequence>MRFETTIKEGDRLTASITYYEDYEENEMKAFPCCICRFKEGKNNFHYADANPEKFTRKNIFPFQQ</sequence>
<accession>A0A1J1HV09</accession>
<name>A0A1J1HV09_9DIPT</name>
<reference evidence="1 2" key="1">
    <citation type="submission" date="2015-04" db="EMBL/GenBank/DDBJ databases">
        <authorList>
            <person name="Syromyatnikov M.Y."/>
            <person name="Popov V.N."/>
        </authorList>
    </citation>
    <scope>NUCLEOTIDE SEQUENCE [LARGE SCALE GENOMIC DNA]</scope>
</reference>
<evidence type="ECO:0000313" key="1">
    <source>
        <dbReference type="EMBL" id="CRK91843.1"/>
    </source>
</evidence>
<proteinExistence type="predicted"/>
<dbReference type="EMBL" id="CVRI01000021">
    <property type="protein sequence ID" value="CRK91843.1"/>
    <property type="molecule type" value="Genomic_DNA"/>
</dbReference>
<dbReference type="Proteomes" id="UP000183832">
    <property type="component" value="Unassembled WGS sequence"/>
</dbReference>
<protein>
    <submittedName>
        <fullName evidence="1">CLUMA_CG005465, isoform A</fullName>
    </submittedName>
</protein>
<organism evidence="1 2">
    <name type="scientific">Clunio marinus</name>
    <dbReference type="NCBI Taxonomy" id="568069"/>
    <lineage>
        <taxon>Eukaryota</taxon>
        <taxon>Metazoa</taxon>
        <taxon>Ecdysozoa</taxon>
        <taxon>Arthropoda</taxon>
        <taxon>Hexapoda</taxon>
        <taxon>Insecta</taxon>
        <taxon>Pterygota</taxon>
        <taxon>Neoptera</taxon>
        <taxon>Endopterygota</taxon>
        <taxon>Diptera</taxon>
        <taxon>Nematocera</taxon>
        <taxon>Chironomoidea</taxon>
        <taxon>Chironomidae</taxon>
        <taxon>Clunio</taxon>
    </lineage>
</organism>